<protein>
    <submittedName>
        <fullName evidence="1">Uncharacterized protein</fullName>
    </submittedName>
</protein>
<proteinExistence type="predicted"/>
<reference evidence="1 2" key="1">
    <citation type="journal article" date="2019" name="Sci. Rep.">
        <title>Orb-weaving spider Araneus ventricosus genome elucidates the spidroin gene catalogue.</title>
        <authorList>
            <person name="Kono N."/>
            <person name="Nakamura H."/>
            <person name="Ohtoshi R."/>
            <person name="Moran D.A.P."/>
            <person name="Shinohara A."/>
            <person name="Yoshida Y."/>
            <person name="Fujiwara M."/>
            <person name="Mori M."/>
            <person name="Tomita M."/>
            <person name="Arakawa K."/>
        </authorList>
    </citation>
    <scope>NUCLEOTIDE SEQUENCE [LARGE SCALE GENOMIC DNA]</scope>
</reference>
<comment type="caution">
    <text evidence="1">The sequence shown here is derived from an EMBL/GenBank/DDBJ whole genome shotgun (WGS) entry which is preliminary data.</text>
</comment>
<keyword evidence="2" id="KW-1185">Reference proteome</keyword>
<dbReference type="AlphaFoldDB" id="A0A4Y2KSM2"/>
<accession>A0A4Y2KSM2</accession>
<gene>
    <name evidence="1" type="ORF">AVEN_164097_1</name>
</gene>
<dbReference type="Proteomes" id="UP000499080">
    <property type="component" value="Unassembled WGS sequence"/>
</dbReference>
<dbReference type="EMBL" id="BGPR01004934">
    <property type="protein sequence ID" value="GBN05020.1"/>
    <property type="molecule type" value="Genomic_DNA"/>
</dbReference>
<organism evidence="1 2">
    <name type="scientific">Araneus ventricosus</name>
    <name type="common">Orbweaver spider</name>
    <name type="synonym">Epeira ventricosa</name>
    <dbReference type="NCBI Taxonomy" id="182803"/>
    <lineage>
        <taxon>Eukaryota</taxon>
        <taxon>Metazoa</taxon>
        <taxon>Ecdysozoa</taxon>
        <taxon>Arthropoda</taxon>
        <taxon>Chelicerata</taxon>
        <taxon>Arachnida</taxon>
        <taxon>Araneae</taxon>
        <taxon>Araneomorphae</taxon>
        <taxon>Entelegynae</taxon>
        <taxon>Araneoidea</taxon>
        <taxon>Araneidae</taxon>
        <taxon>Araneus</taxon>
    </lineage>
</organism>
<name>A0A4Y2KSM2_ARAVE</name>
<sequence>MDCKENLTPAKYPLSSYPRWEKLLHTDLSHIFHSPTEEYQRRAESIRQRKTKKIFSVILKIKMITQISFIFSTLIQKNIKGEQNRYVNGKQRTTSPSFLNCKESLTAAKSRKKSIYSQWKSCSTQISFIFSTLIQKNIKGEQNR</sequence>
<evidence type="ECO:0000313" key="1">
    <source>
        <dbReference type="EMBL" id="GBN05020.1"/>
    </source>
</evidence>
<evidence type="ECO:0000313" key="2">
    <source>
        <dbReference type="Proteomes" id="UP000499080"/>
    </source>
</evidence>